<organism evidence="2 3">
    <name type="scientific">Ascodesmis nigricans</name>
    <dbReference type="NCBI Taxonomy" id="341454"/>
    <lineage>
        <taxon>Eukaryota</taxon>
        <taxon>Fungi</taxon>
        <taxon>Dikarya</taxon>
        <taxon>Ascomycota</taxon>
        <taxon>Pezizomycotina</taxon>
        <taxon>Pezizomycetes</taxon>
        <taxon>Pezizales</taxon>
        <taxon>Ascodesmidaceae</taxon>
        <taxon>Ascodesmis</taxon>
    </lineage>
</organism>
<evidence type="ECO:0000256" key="1">
    <source>
        <dbReference type="SAM" id="SignalP"/>
    </source>
</evidence>
<dbReference type="EMBL" id="ML220129">
    <property type="protein sequence ID" value="TGZ79767.1"/>
    <property type="molecule type" value="Genomic_DNA"/>
</dbReference>
<dbReference type="STRING" id="341454.A0A4S2MTG0"/>
<sequence>QQWESGMCSCCSNWKVCCLGLWCPCMLYARTHRRIRSNPSKVGSGFSHCNTACVQYCCGGGIMAARQRSEIRYRYNLPGSECGDVWRHCCCGPCSLCQEEREVRAREHMHRELQQAGYEKNPGMVYG</sequence>
<feature type="signal peptide" evidence="1">
    <location>
        <begin position="1"/>
        <end position="29"/>
    </location>
</feature>
<protein>
    <submittedName>
        <fullName evidence="2">PLAC8-domain-containing protein</fullName>
    </submittedName>
</protein>
<feature type="non-terminal residue" evidence="2">
    <location>
        <position position="127"/>
    </location>
</feature>
<dbReference type="AlphaFoldDB" id="A0A4S2MTG0"/>
<dbReference type="NCBIfam" id="TIGR01571">
    <property type="entry name" value="A_thal_Cys_rich"/>
    <property type="match status" value="1"/>
</dbReference>
<name>A0A4S2MTG0_9PEZI</name>
<accession>A0A4S2MTG0</accession>
<keyword evidence="3" id="KW-1185">Reference proteome</keyword>
<dbReference type="InterPro" id="IPR006461">
    <property type="entry name" value="PLAC_motif_containing"/>
</dbReference>
<evidence type="ECO:0000313" key="2">
    <source>
        <dbReference type="EMBL" id="TGZ79767.1"/>
    </source>
</evidence>
<reference evidence="2 3" key="1">
    <citation type="submission" date="2019-04" db="EMBL/GenBank/DDBJ databases">
        <title>Comparative genomics and transcriptomics to analyze fruiting body development in filamentous ascomycetes.</title>
        <authorList>
            <consortium name="DOE Joint Genome Institute"/>
            <person name="Lutkenhaus R."/>
            <person name="Traeger S."/>
            <person name="Breuer J."/>
            <person name="Kuo A."/>
            <person name="Lipzen A."/>
            <person name="Pangilinan J."/>
            <person name="Dilworth D."/>
            <person name="Sandor L."/>
            <person name="Poggeler S."/>
            <person name="Barry K."/>
            <person name="Grigoriev I.V."/>
            <person name="Nowrousian M."/>
        </authorList>
    </citation>
    <scope>NUCLEOTIDE SEQUENCE [LARGE SCALE GENOMIC DNA]</scope>
    <source>
        <strain evidence="2 3">CBS 389.68</strain>
    </source>
</reference>
<proteinExistence type="predicted"/>
<feature type="non-terminal residue" evidence="2">
    <location>
        <position position="1"/>
    </location>
</feature>
<dbReference type="OrthoDB" id="1045822at2759"/>
<dbReference type="InParanoid" id="A0A4S2MTG0"/>
<dbReference type="Pfam" id="PF04749">
    <property type="entry name" value="PLAC8"/>
    <property type="match status" value="1"/>
</dbReference>
<dbReference type="PANTHER" id="PTHR15907">
    <property type="entry name" value="DUF614 FAMILY PROTEIN-RELATED"/>
    <property type="match status" value="1"/>
</dbReference>
<evidence type="ECO:0000313" key="3">
    <source>
        <dbReference type="Proteomes" id="UP000298138"/>
    </source>
</evidence>
<feature type="chain" id="PRO_5020481040" evidence="1">
    <location>
        <begin position="30"/>
        <end position="127"/>
    </location>
</feature>
<gene>
    <name evidence="2" type="ORF">EX30DRAFT_295506</name>
</gene>
<dbReference type="Proteomes" id="UP000298138">
    <property type="component" value="Unassembled WGS sequence"/>
</dbReference>
<keyword evidence="1" id="KW-0732">Signal</keyword>